<organism evidence="5 6">
    <name type="scientific">Dyadobacter soli</name>
    <dbReference type="NCBI Taxonomy" id="659014"/>
    <lineage>
        <taxon>Bacteria</taxon>
        <taxon>Pseudomonadati</taxon>
        <taxon>Bacteroidota</taxon>
        <taxon>Cytophagia</taxon>
        <taxon>Cytophagales</taxon>
        <taxon>Spirosomataceae</taxon>
        <taxon>Dyadobacter</taxon>
    </lineage>
</organism>
<feature type="domain" description="HTH araC/xylS-type" evidence="4">
    <location>
        <begin position="186"/>
        <end position="284"/>
    </location>
</feature>
<evidence type="ECO:0000256" key="2">
    <source>
        <dbReference type="ARBA" id="ARBA00023125"/>
    </source>
</evidence>
<keyword evidence="3" id="KW-0804">Transcription</keyword>
<evidence type="ECO:0000256" key="1">
    <source>
        <dbReference type="ARBA" id="ARBA00023015"/>
    </source>
</evidence>
<sequence>MNTYNLPDDLLDDGPSQSDEVAIRFYNSDRNSVKNRIVLNQNMINVLVSGTKTIIYPDATAVVQAGELVVLSTGNVLASELLVGTDRFTSVLFYFSNEVFNRFLIKYEHLIKGNTPTASRQPFLIFKQDSFISHFITSLMSLLSCGGTLPAEVRQLRIEELLLYMLHADPQRFHSIQIITRDRQQLQIKKVVESQIGQPTTVDDLAFLCHMSTSTFKRKFNEIYQTSPQKWLLAKRLELAADLLRSYDESPSGIYMKVGYQNHSSFSEAFRNHFGSTPSDYQQMYLNVSP</sequence>
<dbReference type="Proteomes" id="UP000198748">
    <property type="component" value="Unassembled WGS sequence"/>
</dbReference>
<evidence type="ECO:0000259" key="4">
    <source>
        <dbReference type="PROSITE" id="PS01124"/>
    </source>
</evidence>
<dbReference type="PANTHER" id="PTHR46796">
    <property type="entry name" value="HTH-TYPE TRANSCRIPTIONAL ACTIVATOR RHAS-RELATED"/>
    <property type="match status" value="1"/>
</dbReference>
<dbReference type="InterPro" id="IPR018060">
    <property type="entry name" value="HTH_AraC"/>
</dbReference>
<name>A0A1G7T9C4_9BACT</name>
<protein>
    <submittedName>
        <fullName evidence="5">AraC-type DNA-binding protein</fullName>
    </submittedName>
</protein>
<evidence type="ECO:0000256" key="3">
    <source>
        <dbReference type="ARBA" id="ARBA00023163"/>
    </source>
</evidence>
<dbReference type="InterPro" id="IPR054015">
    <property type="entry name" value="ExsA-like_N"/>
</dbReference>
<dbReference type="EMBL" id="FNAN01000017">
    <property type="protein sequence ID" value="SDG31634.1"/>
    <property type="molecule type" value="Genomic_DNA"/>
</dbReference>
<keyword evidence="6" id="KW-1185">Reference proteome</keyword>
<accession>A0A1G7T9C4</accession>
<dbReference type="RefSeq" id="WP_090155941.1">
    <property type="nucleotide sequence ID" value="NZ_FNAN01000017.1"/>
</dbReference>
<dbReference type="AlphaFoldDB" id="A0A1G7T9C4"/>
<reference evidence="6" key="1">
    <citation type="submission" date="2016-10" db="EMBL/GenBank/DDBJ databases">
        <authorList>
            <person name="Varghese N."/>
            <person name="Submissions S."/>
        </authorList>
    </citation>
    <scope>NUCLEOTIDE SEQUENCE [LARGE SCALE GENOMIC DNA]</scope>
    <source>
        <strain evidence="6">DSM 25329</strain>
    </source>
</reference>
<evidence type="ECO:0000313" key="5">
    <source>
        <dbReference type="EMBL" id="SDG31634.1"/>
    </source>
</evidence>
<dbReference type="STRING" id="659014.SAMN04487996_117132"/>
<dbReference type="Pfam" id="PF12833">
    <property type="entry name" value="HTH_18"/>
    <property type="match status" value="1"/>
</dbReference>
<keyword evidence="1" id="KW-0805">Transcription regulation</keyword>
<dbReference type="OrthoDB" id="4480133at2"/>
<dbReference type="GO" id="GO:0043565">
    <property type="term" value="F:sequence-specific DNA binding"/>
    <property type="evidence" value="ECO:0007669"/>
    <property type="project" value="InterPro"/>
</dbReference>
<dbReference type="Gene3D" id="1.10.10.60">
    <property type="entry name" value="Homeodomain-like"/>
    <property type="match status" value="1"/>
</dbReference>
<dbReference type="SMART" id="SM00342">
    <property type="entry name" value="HTH_ARAC"/>
    <property type="match status" value="1"/>
</dbReference>
<dbReference type="PROSITE" id="PS01124">
    <property type="entry name" value="HTH_ARAC_FAMILY_2"/>
    <property type="match status" value="1"/>
</dbReference>
<evidence type="ECO:0000313" key="6">
    <source>
        <dbReference type="Proteomes" id="UP000198748"/>
    </source>
</evidence>
<dbReference type="Pfam" id="PF22200">
    <property type="entry name" value="ExsA_N"/>
    <property type="match status" value="1"/>
</dbReference>
<dbReference type="GO" id="GO:0003700">
    <property type="term" value="F:DNA-binding transcription factor activity"/>
    <property type="evidence" value="ECO:0007669"/>
    <property type="project" value="InterPro"/>
</dbReference>
<dbReference type="SUPFAM" id="SSF46689">
    <property type="entry name" value="Homeodomain-like"/>
    <property type="match status" value="2"/>
</dbReference>
<dbReference type="InterPro" id="IPR009057">
    <property type="entry name" value="Homeodomain-like_sf"/>
</dbReference>
<proteinExistence type="predicted"/>
<gene>
    <name evidence="5" type="ORF">SAMN04487996_117132</name>
</gene>
<dbReference type="InterPro" id="IPR050204">
    <property type="entry name" value="AraC_XylS_family_regulators"/>
</dbReference>
<keyword evidence="2 5" id="KW-0238">DNA-binding</keyword>